<gene>
    <name evidence="2" type="ORF">SI7747_18019768</name>
</gene>
<dbReference type="EMBL" id="CACRZD030000018">
    <property type="protein sequence ID" value="CAA6673351.1"/>
    <property type="molecule type" value="Genomic_DNA"/>
</dbReference>
<dbReference type="Proteomes" id="UP001189122">
    <property type="component" value="Unassembled WGS sequence"/>
</dbReference>
<dbReference type="EMBL" id="LR743605">
    <property type="protein sequence ID" value="CAA2634352.1"/>
    <property type="molecule type" value="Genomic_DNA"/>
</dbReference>
<accession>A0A7I8JUE0</accession>
<proteinExistence type="predicted"/>
<name>A0A7I8JUE0_SPIIN</name>
<organism evidence="2">
    <name type="scientific">Spirodela intermedia</name>
    <name type="common">Intermediate duckweed</name>
    <dbReference type="NCBI Taxonomy" id="51605"/>
    <lineage>
        <taxon>Eukaryota</taxon>
        <taxon>Viridiplantae</taxon>
        <taxon>Streptophyta</taxon>
        <taxon>Embryophyta</taxon>
        <taxon>Tracheophyta</taxon>
        <taxon>Spermatophyta</taxon>
        <taxon>Magnoliopsida</taxon>
        <taxon>Liliopsida</taxon>
        <taxon>Araceae</taxon>
        <taxon>Lemnoideae</taxon>
        <taxon>Spirodela</taxon>
    </lineage>
</organism>
<evidence type="ECO:0000256" key="1">
    <source>
        <dbReference type="SAM" id="MobiDB-lite"/>
    </source>
</evidence>
<feature type="region of interest" description="Disordered" evidence="1">
    <location>
        <begin position="25"/>
        <end position="55"/>
    </location>
</feature>
<evidence type="ECO:0000313" key="3">
    <source>
        <dbReference type="Proteomes" id="UP001189122"/>
    </source>
</evidence>
<protein>
    <submittedName>
        <fullName evidence="2">Uncharacterized protein</fullName>
    </submittedName>
</protein>
<reference evidence="2 3" key="1">
    <citation type="submission" date="2019-12" db="EMBL/GenBank/DDBJ databases">
        <authorList>
            <person name="Scholz U."/>
            <person name="Mascher M."/>
            <person name="Fiebig A."/>
        </authorList>
    </citation>
    <scope>NUCLEOTIDE SEQUENCE</scope>
</reference>
<evidence type="ECO:0000313" key="2">
    <source>
        <dbReference type="EMBL" id="CAA2634352.1"/>
    </source>
</evidence>
<dbReference type="AlphaFoldDB" id="A0A7I8JUE0"/>
<sequence>MTPAGCRPDKFTFTFSLKACADLSRRRKATNSTAPPWSRGSPPMDTFRTRSSPCA</sequence>
<keyword evidence="3" id="KW-1185">Reference proteome</keyword>